<organism evidence="3 4">
    <name type="scientific">Phytophthora fragariae</name>
    <dbReference type="NCBI Taxonomy" id="53985"/>
    <lineage>
        <taxon>Eukaryota</taxon>
        <taxon>Sar</taxon>
        <taxon>Stramenopiles</taxon>
        <taxon>Oomycota</taxon>
        <taxon>Peronosporomycetes</taxon>
        <taxon>Peronosporales</taxon>
        <taxon>Peronosporaceae</taxon>
        <taxon>Phytophthora</taxon>
    </lineage>
</organism>
<sequence length="1107" mass="122884">MVEMDECLVSCNSVVESSDANEDDEDDDWEVRGTVTEAAEAALVSGGRISGVRPLARSLVEELDNVTNAEPADDEHDGDLTKEWAREVRDLSEVDNHSTPPRLTIATHLPLNCIEPFCGTRNQSEKSMQWLRTFVYGMKATHKPPNTWCVAFELSLHDGAHHWYQQLPRKTKRTWTLLSQAFIKYYCAEFTRSAKVRYYTAKRYGKEHVCDYLNRLNGYARNAGVQFESDGRDAKHHVEHFLNTCDDRGLEECLCHVRVSDIYELEGMIDDILRYRERSSAREPSLRRYRGQDDDRRREGRSTEGPRSGYNRERGFRDSDRRHDRPRVTPLVEALTDVLSALSAKSSDGSRRGPLAVRRHGYDTTEGCGNVGHPYERSQYSDEKSDDGYGSDPTLGRIEAATESKHRVAANGTLDVIRGMEFMTPAGISLDLFHPGYARLDSGKYRNRQVQAYANSRNETLFGHEQRRNERWLAEQPSSVDRQDYPTQRNILTRATEAARSADECRTTSVEKTGLTPAVTDDFAGPEAHKPSFVVREDVFGHGDGEPTSSEDSNANGPTAHPRGNGVGGIDSIGGSAKVFKQPQGFQASDAIVVDSSRDGDADYGPSEGWNDHGAAPTRYDTSDYPDDGATDGTECLLDAGYASAVDAMPPEDPSCNEADATDTFNHRPNEAKPMENLENETKLTGYGDKSAFIPDSSEAMLTYSEPIGQSKGMDVIQREILTTNVPTPPVRNPRVMGQVTTKGSHRSWTLWILLLWTVAIAASAYLEDTAVTLVGYAGTSNGVSVTLEPKTEVLTTAGDSRFAIQQSLGAITCRWVKFMTQLCRHRDMTTKFQSVTNRHGKRDLNAAADYLVSQAMENEGSTVVSSEARLSQSSGLNRISNVTLSRGLTSIESSVSVAQASVAYISLGGKNFFDFVRGKAERNYDGDYSDFVVAVTRRETRSEEELARFANEVSVMGAGDAASREDSYEVPTEALGGMKLVRSNFEVKASDSCNMAPITILNEPSVGTSSDERAARNALDARPSPLLRRTIRVWPYMERGKPFGTAKLACRRHGCFRATFKVDWVGCEKLTREPNFNLSREGFVDDHCYRSRIAQRLQVVQVADDD</sequence>
<feature type="region of interest" description="Disordered" evidence="1">
    <location>
        <begin position="344"/>
        <end position="391"/>
    </location>
</feature>
<reference evidence="3 4" key="1">
    <citation type="submission" date="2018-09" db="EMBL/GenBank/DDBJ databases">
        <title>Genomic investigation of the strawberry pathogen Phytophthora fragariae indicates pathogenicity is determined by transcriptional variation in three key races.</title>
        <authorList>
            <person name="Adams T.M."/>
            <person name="Armitage A.D."/>
            <person name="Sobczyk M.K."/>
            <person name="Bates H.J."/>
            <person name="Dunwell J.M."/>
            <person name="Nellist C.F."/>
            <person name="Harrison R.J."/>
        </authorList>
    </citation>
    <scope>NUCLEOTIDE SEQUENCE [LARGE SCALE GENOMIC DNA]</scope>
    <source>
        <strain evidence="3 4">NOV-77</strain>
    </source>
</reference>
<protein>
    <recommendedName>
        <fullName evidence="2">Retrotransposon gag domain-containing protein</fullName>
    </recommendedName>
</protein>
<feature type="compositionally biased region" description="Polar residues" evidence="1">
    <location>
        <begin position="547"/>
        <end position="557"/>
    </location>
</feature>
<feature type="region of interest" description="Disordered" evidence="1">
    <location>
        <begin position="538"/>
        <end position="576"/>
    </location>
</feature>
<feature type="domain" description="Retrotransposon gag" evidence="2">
    <location>
        <begin position="152"/>
        <end position="225"/>
    </location>
</feature>
<evidence type="ECO:0000313" key="3">
    <source>
        <dbReference type="EMBL" id="KAE9285562.1"/>
    </source>
</evidence>
<feature type="compositionally biased region" description="Basic and acidic residues" evidence="1">
    <location>
        <begin position="374"/>
        <end position="387"/>
    </location>
</feature>
<feature type="region of interest" description="Disordered" evidence="1">
    <location>
        <begin position="283"/>
        <end position="329"/>
    </location>
</feature>
<dbReference type="PANTHER" id="PTHR33223">
    <property type="entry name" value="CCHC-TYPE DOMAIN-CONTAINING PROTEIN"/>
    <property type="match status" value="1"/>
</dbReference>
<dbReference type="InterPro" id="IPR005162">
    <property type="entry name" value="Retrotrans_gag_dom"/>
</dbReference>
<evidence type="ECO:0000259" key="2">
    <source>
        <dbReference type="Pfam" id="PF03732"/>
    </source>
</evidence>
<feature type="compositionally biased region" description="Basic and acidic residues" evidence="1">
    <location>
        <begin position="283"/>
        <end position="327"/>
    </location>
</feature>
<feature type="region of interest" description="Disordered" evidence="1">
    <location>
        <begin position="597"/>
        <end position="619"/>
    </location>
</feature>
<dbReference type="EMBL" id="QXFY01003395">
    <property type="protein sequence ID" value="KAE9285562.1"/>
    <property type="molecule type" value="Genomic_DNA"/>
</dbReference>
<dbReference type="Pfam" id="PF03732">
    <property type="entry name" value="Retrotrans_gag"/>
    <property type="match status" value="1"/>
</dbReference>
<comment type="caution">
    <text evidence="3">The sequence shown here is derived from an EMBL/GenBank/DDBJ whole genome shotgun (WGS) entry which is preliminary data.</text>
</comment>
<name>A0A6G0QFS3_9STRA</name>
<dbReference type="Proteomes" id="UP000486351">
    <property type="component" value="Unassembled WGS sequence"/>
</dbReference>
<proteinExistence type="predicted"/>
<accession>A0A6G0QFS3</accession>
<evidence type="ECO:0000313" key="4">
    <source>
        <dbReference type="Proteomes" id="UP000486351"/>
    </source>
</evidence>
<evidence type="ECO:0000256" key="1">
    <source>
        <dbReference type="SAM" id="MobiDB-lite"/>
    </source>
</evidence>
<dbReference type="PANTHER" id="PTHR33223:SF6">
    <property type="entry name" value="CCHC-TYPE DOMAIN-CONTAINING PROTEIN"/>
    <property type="match status" value="1"/>
</dbReference>
<dbReference type="AlphaFoldDB" id="A0A6G0QFS3"/>
<gene>
    <name evidence="3" type="ORF">PF008_g26887</name>
</gene>